<gene>
    <name evidence="3" type="ORF">RIF29_38583</name>
</gene>
<evidence type="ECO:0000256" key="2">
    <source>
        <dbReference type="SAM" id="SignalP"/>
    </source>
</evidence>
<accession>A0AAN9E5T6</accession>
<sequence>MARLFLVLLVAGGDFQGRRLSMAWRTIFQIRLVLRLPTCSPLLHPLPLLLSSSSPSSLVLRPLLLFYAAADLVAISIVLSLLSYASASSTTKKTRSSDLFLSHPCPSSSPTTIFCRSFPHDRNDHHRNPDPVSPPPAAAAAAAAVFLPHAPAPSGLGQPV</sequence>
<dbReference type="Proteomes" id="UP001372338">
    <property type="component" value="Unassembled WGS sequence"/>
</dbReference>
<dbReference type="EMBL" id="JAYWIO010000008">
    <property type="protein sequence ID" value="KAK7243772.1"/>
    <property type="molecule type" value="Genomic_DNA"/>
</dbReference>
<protein>
    <submittedName>
        <fullName evidence="3">Uncharacterized protein</fullName>
    </submittedName>
</protein>
<feature type="chain" id="PRO_5042923906" evidence="2">
    <location>
        <begin position="18"/>
        <end position="160"/>
    </location>
</feature>
<name>A0AAN9E5T6_CROPI</name>
<evidence type="ECO:0000256" key="1">
    <source>
        <dbReference type="SAM" id="Phobius"/>
    </source>
</evidence>
<comment type="caution">
    <text evidence="3">The sequence shown here is derived from an EMBL/GenBank/DDBJ whole genome shotgun (WGS) entry which is preliminary data.</text>
</comment>
<keyword evidence="4" id="KW-1185">Reference proteome</keyword>
<feature type="signal peptide" evidence="2">
    <location>
        <begin position="1"/>
        <end position="17"/>
    </location>
</feature>
<organism evidence="3 4">
    <name type="scientific">Crotalaria pallida</name>
    <name type="common">Smooth rattlebox</name>
    <name type="synonym">Crotalaria striata</name>
    <dbReference type="NCBI Taxonomy" id="3830"/>
    <lineage>
        <taxon>Eukaryota</taxon>
        <taxon>Viridiplantae</taxon>
        <taxon>Streptophyta</taxon>
        <taxon>Embryophyta</taxon>
        <taxon>Tracheophyta</taxon>
        <taxon>Spermatophyta</taxon>
        <taxon>Magnoliopsida</taxon>
        <taxon>eudicotyledons</taxon>
        <taxon>Gunneridae</taxon>
        <taxon>Pentapetalae</taxon>
        <taxon>rosids</taxon>
        <taxon>fabids</taxon>
        <taxon>Fabales</taxon>
        <taxon>Fabaceae</taxon>
        <taxon>Papilionoideae</taxon>
        <taxon>50 kb inversion clade</taxon>
        <taxon>genistoids sensu lato</taxon>
        <taxon>core genistoids</taxon>
        <taxon>Crotalarieae</taxon>
        <taxon>Crotalaria</taxon>
    </lineage>
</organism>
<keyword evidence="2" id="KW-0732">Signal</keyword>
<dbReference type="AlphaFoldDB" id="A0AAN9E5T6"/>
<proteinExistence type="predicted"/>
<reference evidence="3 4" key="1">
    <citation type="submission" date="2024-01" db="EMBL/GenBank/DDBJ databases">
        <title>The genomes of 5 underutilized Papilionoideae crops provide insights into root nodulation and disease resistanc.</title>
        <authorList>
            <person name="Yuan L."/>
        </authorList>
    </citation>
    <scope>NUCLEOTIDE SEQUENCE [LARGE SCALE GENOMIC DNA]</scope>
    <source>
        <strain evidence="3">ZHUSHIDOU_FW_LH</strain>
        <tissue evidence="3">Leaf</tissue>
    </source>
</reference>
<feature type="transmembrane region" description="Helical" evidence="1">
    <location>
        <begin position="64"/>
        <end position="85"/>
    </location>
</feature>
<keyword evidence="1" id="KW-1133">Transmembrane helix</keyword>
<evidence type="ECO:0000313" key="3">
    <source>
        <dbReference type="EMBL" id="KAK7243772.1"/>
    </source>
</evidence>
<keyword evidence="1" id="KW-0812">Transmembrane</keyword>
<evidence type="ECO:0000313" key="4">
    <source>
        <dbReference type="Proteomes" id="UP001372338"/>
    </source>
</evidence>
<keyword evidence="1" id="KW-0472">Membrane</keyword>